<feature type="transmembrane region" description="Helical" evidence="7">
    <location>
        <begin position="31"/>
        <end position="51"/>
    </location>
</feature>
<evidence type="ECO:0000256" key="7">
    <source>
        <dbReference type="RuleBase" id="RU363032"/>
    </source>
</evidence>
<accession>A0ABS4I6G5</accession>
<dbReference type="PANTHER" id="PTHR30193">
    <property type="entry name" value="ABC TRANSPORTER PERMEASE PROTEIN"/>
    <property type="match status" value="1"/>
</dbReference>
<sequence>MSKVNAPLNAFPSKGKKRHRFLKRWESPIEGYMFISLWLIGIAFLTVWPFFQSIYFSLTKYSLLASPKWIGLQNYKTIIMNDDLFRQSLKVTINFVLFTVPLKMIFALFVAMLLNRNIKGISAYRTMIYFPSLIGTSMAVSILWKNIFGTEGLFNQLLSVFGIHGTSWLSNPATSLPTIGLLDVWQFGSSMVIFLAGLKQISAELYEASSIDGASKPRQFISITLPMISPVILFNMVMQTIGSFQTFTQAFIITKGGPMNSTYMYAMYLYQRAFGRFEMGYASALAWILLVIIGLFTMLIFASTRYWVHYESETGGAK</sequence>
<keyword evidence="4 7" id="KW-0812">Transmembrane</keyword>
<keyword evidence="9" id="KW-0762">Sugar transport</keyword>
<proteinExistence type="inferred from homology"/>
<evidence type="ECO:0000256" key="6">
    <source>
        <dbReference type="ARBA" id="ARBA00023136"/>
    </source>
</evidence>
<reference evidence="9 10" key="1">
    <citation type="submission" date="2021-03" db="EMBL/GenBank/DDBJ databases">
        <title>Genomic Encyclopedia of Type Strains, Phase IV (KMG-IV): sequencing the most valuable type-strain genomes for metagenomic binning, comparative biology and taxonomic classification.</title>
        <authorList>
            <person name="Goeker M."/>
        </authorList>
    </citation>
    <scope>NUCLEOTIDE SEQUENCE [LARGE SCALE GENOMIC DNA]</scope>
    <source>
        <strain evidence="9 10">DSM 24950</strain>
    </source>
</reference>
<dbReference type="CDD" id="cd06261">
    <property type="entry name" value="TM_PBP2"/>
    <property type="match status" value="1"/>
</dbReference>
<feature type="transmembrane region" description="Helical" evidence="7">
    <location>
        <begin position="91"/>
        <end position="114"/>
    </location>
</feature>
<feature type="domain" description="ABC transmembrane type-1" evidence="8">
    <location>
        <begin position="89"/>
        <end position="300"/>
    </location>
</feature>
<keyword evidence="6 7" id="KW-0472">Membrane</keyword>
<gene>
    <name evidence="9" type="ORF">J2Z65_005694</name>
</gene>
<keyword evidence="3" id="KW-1003">Cell membrane</keyword>
<feature type="transmembrane region" description="Helical" evidence="7">
    <location>
        <begin position="178"/>
        <end position="198"/>
    </location>
</feature>
<dbReference type="EMBL" id="JAGGKV010000021">
    <property type="protein sequence ID" value="MBP1966435.1"/>
    <property type="molecule type" value="Genomic_DNA"/>
</dbReference>
<comment type="similarity">
    <text evidence="7">Belongs to the binding-protein-dependent transport system permease family.</text>
</comment>
<dbReference type="PANTHER" id="PTHR30193:SF1">
    <property type="entry name" value="ABC TRANSPORTER PERMEASE PROTEIN YESP-RELATED"/>
    <property type="match status" value="1"/>
</dbReference>
<dbReference type="Proteomes" id="UP001519344">
    <property type="component" value="Unassembled WGS sequence"/>
</dbReference>
<dbReference type="Gene3D" id="1.10.3720.10">
    <property type="entry name" value="MetI-like"/>
    <property type="match status" value="1"/>
</dbReference>
<dbReference type="PROSITE" id="PS50928">
    <property type="entry name" value="ABC_TM1"/>
    <property type="match status" value="1"/>
</dbReference>
<dbReference type="InterPro" id="IPR000515">
    <property type="entry name" value="MetI-like"/>
</dbReference>
<evidence type="ECO:0000256" key="4">
    <source>
        <dbReference type="ARBA" id="ARBA00022692"/>
    </source>
</evidence>
<feature type="transmembrane region" description="Helical" evidence="7">
    <location>
        <begin position="250"/>
        <end position="270"/>
    </location>
</feature>
<keyword evidence="10" id="KW-1185">Reference proteome</keyword>
<feature type="transmembrane region" description="Helical" evidence="7">
    <location>
        <begin position="126"/>
        <end position="144"/>
    </location>
</feature>
<keyword evidence="2 7" id="KW-0813">Transport</keyword>
<keyword evidence="5 7" id="KW-1133">Transmembrane helix</keyword>
<evidence type="ECO:0000313" key="9">
    <source>
        <dbReference type="EMBL" id="MBP1966435.1"/>
    </source>
</evidence>
<evidence type="ECO:0000259" key="8">
    <source>
        <dbReference type="PROSITE" id="PS50928"/>
    </source>
</evidence>
<dbReference type="SUPFAM" id="SSF161098">
    <property type="entry name" value="MetI-like"/>
    <property type="match status" value="1"/>
</dbReference>
<feature type="transmembrane region" description="Helical" evidence="7">
    <location>
        <begin position="219"/>
        <end position="238"/>
    </location>
</feature>
<name>A0ABS4I6G5_9BACL</name>
<comment type="caution">
    <text evidence="9">The sequence shown here is derived from an EMBL/GenBank/DDBJ whole genome shotgun (WGS) entry which is preliminary data.</text>
</comment>
<dbReference type="Pfam" id="PF00528">
    <property type="entry name" value="BPD_transp_1"/>
    <property type="match status" value="1"/>
</dbReference>
<evidence type="ECO:0000256" key="3">
    <source>
        <dbReference type="ARBA" id="ARBA00022475"/>
    </source>
</evidence>
<feature type="transmembrane region" description="Helical" evidence="7">
    <location>
        <begin position="282"/>
        <end position="302"/>
    </location>
</feature>
<evidence type="ECO:0000313" key="10">
    <source>
        <dbReference type="Proteomes" id="UP001519344"/>
    </source>
</evidence>
<evidence type="ECO:0000256" key="1">
    <source>
        <dbReference type="ARBA" id="ARBA00004651"/>
    </source>
</evidence>
<dbReference type="InterPro" id="IPR035906">
    <property type="entry name" value="MetI-like_sf"/>
</dbReference>
<dbReference type="InterPro" id="IPR051393">
    <property type="entry name" value="ABC_transporter_permease"/>
</dbReference>
<evidence type="ECO:0000256" key="2">
    <source>
        <dbReference type="ARBA" id="ARBA00022448"/>
    </source>
</evidence>
<comment type="subcellular location">
    <subcellularLocation>
        <location evidence="1 7">Cell membrane</location>
        <topology evidence="1 7">Multi-pass membrane protein</topology>
    </subcellularLocation>
</comment>
<protein>
    <submittedName>
        <fullName evidence="9">Multiple sugar transport system permease protein</fullName>
    </submittedName>
</protein>
<dbReference type="RefSeq" id="WP_338111831.1">
    <property type="nucleotide sequence ID" value="NZ_JAAOZR010000097.1"/>
</dbReference>
<evidence type="ECO:0000256" key="5">
    <source>
        <dbReference type="ARBA" id="ARBA00022989"/>
    </source>
</evidence>
<organism evidence="9 10">
    <name type="scientific">Paenibacillus aceris</name>
    <dbReference type="NCBI Taxonomy" id="869555"/>
    <lineage>
        <taxon>Bacteria</taxon>
        <taxon>Bacillati</taxon>
        <taxon>Bacillota</taxon>
        <taxon>Bacilli</taxon>
        <taxon>Bacillales</taxon>
        <taxon>Paenibacillaceae</taxon>
        <taxon>Paenibacillus</taxon>
    </lineage>
</organism>